<keyword evidence="3" id="KW-1185">Reference proteome</keyword>
<protein>
    <recommendedName>
        <fullName evidence="1">Integrase catalytic domain-containing protein</fullName>
    </recommendedName>
</protein>
<organism evidence="2 3">
    <name type="scientific">Aedes albopictus</name>
    <name type="common">Asian tiger mosquito</name>
    <name type="synonym">Stegomyia albopicta</name>
    <dbReference type="NCBI Taxonomy" id="7160"/>
    <lineage>
        <taxon>Eukaryota</taxon>
        <taxon>Metazoa</taxon>
        <taxon>Ecdysozoa</taxon>
        <taxon>Arthropoda</taxon>
        <taxon>Hexapoda</taxon>
        <taxon>Insecta</taxon>
        <taxon>Pterygota</taxon>
        <taxon>Neoptera</taxon>
        <taxon>Endopterygota</taxon>
        <taxon>Diptera</taxon>
        <taxon>Nematocera</taxon>
        <taxon>Culicoidea</taxon>
        <taxon>Culicidae</taxon>
        <taxon>Culicinae</taxon>
        <taxon>Aedini</taxon>
        <taxon>Aedes</taxon>
        <taxon>Stegomyia</taxon>
    </lineage>
</organism>
<evidence type="ECO:0000313" key="2">
    <source>
        <dbReference type="EnsemblMetazoa" id="AALFPA23_004754.P5896"/>
    </source>
</evidence>
<dbReference type="InterPro" id="IPR012337">
    <property type="entry name" value="RNaseH-like_sf"/>
</dbReference>
<dbReference type="RefSeq" id="XP_062715609.1">
    <property type="nucleotide sequence ID" value="XM_062859625.1"/>
</dbReference>
<dbReference type="PROSITE" id="PS50994">
    <property type="entry name" value="INTEGRASE"/>
    <property type="match status" value="1"/>
</dbReference>
<dbReference type="RefSeq" id="XP_062715611.1">
    <property type="nucleotide sequence ID" value="XM_062859627.1"/>
</dbReference>
<dbReference type="PANTHER" id="PTHR47331:SF1">
    <property type="entry name" value="GAG-LIKE PROTEIN"/>
    <property type="match status" value="1"/>
</dbReference>
<accession>A0ABM1Y199</accession>
<dbReference type="EnsemblMetazoa" id="AALFPA23_004754.R5898">
    <property type="protein sequence ID" value="AALFPA23_004754.P5898"/>
    <property type="gene ID" value="AALFPA23_004754"/>
</dbReference>
<dbReference type="GeneID" id="134291637"/>
<dbReference type="SUPFAM" id="SSF53098">
    <property type="entry name" value="Ribonuclease H-like"/>
    <property type="match status" value="1"/>
</dbReference>
<dbReference type="EnsemblMetazoa" id="AALFPA23_004754.R5896">
    <property type="protein sequence ID" value="AALFPA23_004754.P5896"/>
    <property type="gene ID" value="AALFPA23_004754"/>
</dbReference>
<proteinExistence type="predicted"/>
<reference evidence="2" key="2">
    <citation type="submission" date="2025-05" db="UniProtKB">
        <authorList>
            <consortium name="EnsemblMetazoa"/>
        </authorList>
    </citation>
    <scope>IDENTIFICATION</scope>
    <source>
        <strain evidence="2">Foshan</strain>
    </source>
</reference>
<dbReference type="InterPro" id="IPR001584">
    <property type="entry name" value="Integrase_cat-core"/>
</dbReference>
<dbReference type="Gene3D" id="3.30.420.10">
    <property type="entry name" value="Ribonuclease H-like superfamily/Ribonuclease H"/>
    <property type="match status" value="1"/>
</dbReference>
<dbReference type="EnsemblMetazoa" id="AALFPA23_004754.R5897">
    <property type="protein sequence ID" value="AALFPA23_004754.P5897"/>
    <property type="gene ID" value="AALFPA23_004754"/>
</dbReference>
<dbReference type="PANTHER" id="PTHR47331">
    <property type="entry name" value="PHD-TYPE DOMAIN-CONTAINING PROTEIN"/>
    <property type="match status" value="1"/>
</dbReference>
<dbReference type="RefSeq" id="XP_062715610.1">
    <property type="nucleotide sequence ID" value="XM_062859626.1"/>
</dbReference>
<dbReference type="Proteomes" id="UP000069940">
    <property type="component" value="Unassembled WGS sequence"/>
</dbReference>
<feature type="domain" description="Integrase catalytic" evidence="1">
    <location>
        <begin position="155"/>
        <end position="340"/>
    </location>
</feature>
<reference evidence="3" key="1">
    <citation type="journal article" date="2015" name="Proc. Natl. Acad. Sci. U.S.A.">
        <title>Genome sequence of the Asian Tiger mosquito, Aedes albopictus, reveals insights into its biology, genetics, and evolution.</title>
        <authorList>
            <person name="Chen X.G."/>
            <person name="Jiang X."/>
            <person name="Gu J."/>
            <person name="Xu M."/>
            <person name="Wu Y."/>
            <person name="Deng Y."/>
            <person name="Zhang C."/>
            <person name="Bonizzoni M."/>
            <person name="Dermauw W."/>
            <person name="Vontas J."/>
            <person name="Armbruster P."/>
            <person name="Huang X."/>
            <person name="Yang Y."/>
            <person name="Zhang H."/>
            <person name="He W."/>
            <person name="Peng H."/>
            <person name="Liu Y."/>
            <person name="Wu K."/>
            <person name="Chen J."/>
            <person name="Lirakis M."/>
            <person name="Topalis P."/>
            <person name="Van Leeuwen T."/>
            <person name="Hall A.B."/>
            <person name="Jiang X."/>
            <person name="Thorpe C."/>
            <person name="Mueller R.L."/>
            <person name="Sun C."/>
            <person name="Waterhouse R.M."/>
            <person name="Yan G."/>
            <person name="Tu Z.J."/>
            <person name="Fang X."/>
            <person name="James A.A."/>
        </authorList>
    </citation>
    <scope>NUCLEOTIDE SEQUENCE [LARGE SCALE GENOMIC DNA]</scope>
    <source>
        <strain evidence="3">Foshan</strain>
    </source>
</reference>
<evidence type="ECO:0000259" key="1">
    <source>
        <dbReference type="PROSITE" id="PS50994"/>
    </source>
</evidence>
<sequence length="387" mass="44864">MQELQQAQSLLFRQAQHEGYPEEVYLLSRNHDKKQSNPLPKTSRLFKLTPWLDEEGIMRMRSRLSACQYVSEDTKKPVILPKDHPVTTLLINHYHKKFNHQNHEAIINEIRQKFVISRLRSRYRTIRRNCQMCKNELSTPQPPMMADLPPERLAAFSRPFTHVGVDFFGPMDVVIGRRKEKRWGMIAICLTTRAVHVELANSLSTDSCIIALRNFIARRGTPRTIRSDRGTNFVGASRALDKLRKITQEEISKEFVSVETNWAFNPPLSPHMGGSWERLIRSLKRNLMAIRPSRTPSEEVLRNMLTEVENTLNARPLTHVPVDDDSSPALTPNHFLLGSSNGMKPLVPLDDRGDLLKQNWRMSQALATQFWKRWLSEYLPEITRRTK</sequence>
<evidence type="ECO:0000313" key="3">
    <source>
        <dbReference type="Proteomes" id="UP000069940"/>
    </source>
</evidence>
<name>A0ABM1Y199_AEDAL</name>
<dbReference type="InterPro" id="IPR036397">
    <property type="entry name" value="RNaseH_sf"/>
</dbReference>